<reference evidence="3 4" key="1">
    <citation type="submission" date="2018-08" db="EMBL/GenBank/DDBJ databases">
        <title>Paenibacillus sp. M4BSY-1, whole genome shotgun sequence.</title>
        <authorList>
            <person name="Tuo L."/>
        </authorList>
    </citation>
    <scope>NUCLEOTIDE SEQUENCE [LARGE SCALE GENOMIC DNA]</scope>
    <source>
        <strain evidence="3 4">M4BSY-1</strain>
    </source>
</reference>
<keyword evidence="3" id="KW-0808">Transferase</keyword>
<feature type="domain" description="Aminoglycoside phosphotransferase" evidence="2">
    <location>
        <begin position="41"/>
        <end position="271"/>
    </location>
</feature>
<evidence type="ECO:0000259" key="2">
    <source>
        <dbReference type="Pfam" id="PF01636"/>
    </source>
</evidence>
<dbReference type="GO" id="GO:0004413">
    <property type="term" value="F:homoserine kinase activity"/>
    <property type="evidence" value="ECO:0007669"/>
    <property type="project" value="TreeGrafter"/>
</dbReference>
<comment type="caution">
    <text evidence="3">The sequence shown here is derived from an EMBL/GenBank/DDBJ whole genome shotgun (WGS) entry which is preliminary data.</text>
</comment>
<dbReference type="Gene3D" id="3.90.1200.10">
    <property type="match status" value="1"/>
</dbReference>
<keyword evidence="4" id="KW-1185">Reference proteome</keyword>
<dbReference type="PANTHER" id="PTHR21064:SF6">
    <property type="entry name" value="AMINOGLYCOSIDE PHOSPHOTRANSFERASE DOMAIN-CONTAINING PROTEIN"/>
    <property type="match status" value="1"/>
</dbReference>
<dbReference type="AlphaFoldDB" id="A0A371P5Q7"/>
<dbReference type="GO" id="GO:0009088">
    <property type="term" value="P:threonine biosynthetic process"/>
    <property type="evidence" value="ECO:0007669"/>
    <property type="project" value="TreeGrafter"/>
</dbReference>
<dbReference type="Gene3D" id="3.30.200.20">
    <property type="entry name" value="Phosphorylase Kinase, domain 1"/>
    <property type="match status" value="1"/>
</dbReference>
<evidence type="ECO:0000313" key="4">
    <source>
        <dbReference type="Proteomes" id="UP000261905"/>
    </source>
</evidence>
<dbReference type="InterPro" id="IPR002575">
    <property type="entry name" value="Aminoglycoside_PTrfase"/>
</dbReference>
<dbReference type="InterPro" id="IPR011009">
    <property type="entry name" value="Kinase-like_dom_sf"/>
</dbReference>
<accession>A0A371P5Q7</accession>
<proteinExistence type="inferred from homology"/>
<dbReference type="Pfam" id="PF01636">
    <property type="entry name" value="APH"/>
    <property type="match status" value="1"/>
</dbReference>
<dbReference type="Proteomes" id="UP000261905">
    <property type="component" value="Unassembled WGS sequence"/>
</dbReference>
<comment type="similarity">
    <text evidence="1">Belongs to the pseudomonas-type ThrB family.</text>
</comment>
<evidence type="ECO:0000256" key="1">
    <source>
        <dbReference type="ARBA" id="ARBA00038240"/>
    </source>
</evidence>
<sequence length="334" mass="38405">MYEETLALRSVLNPRYLAAQLSGQYDLGPWSECVYWLRGLNDTYRVRAESGLYILRIYRTEIAEADVAYETEMLIQLTTLLQGAGTAVAEPIAMRDGGWYTILDAPEGRRAAVLFRYMDLPENGLMDEASCFAFGKSAAELHAAMDNVKLWQPRMLLDTDFLIEKPLQRIIHHIGKEHKAVPFLRRFARELHTRVSEAAEQGLDWGLCHGDMHGNNNAFQNSSGFVHYDFEWAVPGWRAYDLAQVRVRKRQPEANQELLWQAVLAGYRSIRDFSKYDEAAVELFTVVRRWWVMGLDVMFVPNDMGALDYGEDWLRVFLEEFKSTEMTAKAGLKD</sequence>
<protein>
    <submittedName>
        <fullName evidence="3">Aminoglycoside phosphotransferase</fullName>
    </submittedName>
</protein>
<dbReference type="PANTHER" id="PTHR21064">
    <property type="entry name" value="AMINOGLYCOSIDE PHOSPHOTRANSFERASE DOMAIN-CONTAINING PROTEIN-RELATED"/>
    <property type="match status" value="1"/>
</dbReference>
<gene>
    <name evidence="3" type="ORF">DX130_22920</name>
</gene>
<name>A0A371P5Q7_9BACL</name>
<dbReference type="InterPro" id="IPR050249">
    <property type="entry name" value="Pseudomonas-type_ThrB"/>
</dbReference>
<evidence type="ECO:0000313" key="3">
    <source>
        <dbReference type="EMBL" id="REK71294.1"/>
    </source>
</evidence>
<dbReference type="SUPFAM" id="SSF56112">
    <property type="entry name" value="Protein kinase-like (PK-like)"/>
    <property type="match status" value="1"/>
</dbReference>
<organism evidence="3 4">
    <name type="scientific">Paenibacillus paeoniae</name>
    <dbReference type="NCBI Taxonomy" id="2292705"/>
    <lineage>
        <taxon>Bacteria</taxon>
        <taxon>Bacillati</taxon>
        <taxon>Bacillota</taxon>
        <taxon>Bacilli</taxon>
        <taxon>Bacillales</taxon>
        <taxon>Paenibacillaceae</taxon>
        <taxon>Paenibacillus</taxon>
    </lineage>
</organism>
<dbReference type="OrthoDB" id="9800774at2"/>
<dbReference type="EMBL" id="QUBQ01000006">
    <property type="protein sequence ID" value="REK71294.1"/>
    <property type="molecule type" value="Genomic_DNA"/>
</dbReference>
<dbReference type="RefSeq" id="WP_116049353.1">
    <property type="nucleotide sequence ID" value="NZ_QUBQ01000006.1"/>
</dbReference>